<dbReference type="Pfam" id="PF02751">
    <property type="entry name" value="TFIIA_gamma_C"/>
    <property type="match status" value="1"/>
</dbReference>
<feature type="domain" description="Transcription initiation factor IIA gamma subunit N-terminal" evidence="13">
    <location>
        <begin position="53"/>
        <end position="99"/>
    </location>
</feature>
<evidence type="ECO:0000313" key="15">
    <source>
        <dbReference type="EMBL" id="KAF7671689.1"/>
    </source>
</evidence>
<keyword evidence="4" id="KW-0805">Transcription regulation</keyword>
<keyword evidence="16" id="KW-1185">Reference proteome</keyword>
<organism evidence="15 16">
    <name type="scientific">Alternaria burnsii</name>
    <dbReference type="NCBI Taxonomy" id="1187904"/>
    <lineage>
        <taxon>Eukaryota</taxon>
        <taxon>Fungi</taxon>
        <taxon>Dikarya</taxon>
        <taxon>Ascomycota</taxon>
        <taxon>Pezizomycotina</taxon>
        <taxon>Dothideomycetes</taxon>
        <taxon>Pleosporomycetidae</taxon>
        <taxon>Pleosporales</taxon>
        <taxon>Pleosporineae</taxon>
        <taxon>Pleosporaceae</taxon>
        <taxon>Alternaria</taxon>
        <taxon>Alternaria sect. Alternaria</taxon>
    </lineage>
</organism>
<evidence type="ECO:0000256" key="1">
    <source>
        <dbReference type="ARBA" id="ARBA00004123"/>
    </source>
</evidence>
<dbReference type="Pfam" id="PF02268">
    <property type="entry name" value="TFIIA_gamma_N"/>
    <property type="match status" value="1"/>
</dbReference>
<protein>
    <recommendedName>
        <fullName evidence="3">Transcription initiation factor IIA subunit 2</fullName>
    </recommendedName>
    <alternativeName>
        <fullName evidence="9">General transcription factor IIA subunit 2</fullName>
    </alternativeName>
    <alternativeName>
        <fullName evidence="8">Transcription initiation factor IIA small chain</fullName>
    </alternativeName>
</protein>
<feature type="compositionally biased region" description="Basic residues" evidence="11">
    <location>
        <begin position="1"/>
        <end position="11"/>
    </location>
</feature>
<comment type="caution">
    <text evidence="15">The sequence shown here is derived from an EMBL/GenBank/DDBJ whole genome shotgun (WGS) entry which is preliminary data.</text>
</comment>
<feature type="region of interest" description="Disordered" evidence="11">
    <location>
        <begin position="1"/>
        <end position="36"/>
    </location>
</feature>
<reference evidence="15" key="2">
    <citation type="submission" date="2020-08" db="EMBL/GenBank/DDBJ databases">
        <title>Draft Genome Sequence of Cumin Blight Pathogen Alternaria burnsii.</title>
        <authorList>
            <person name="Feng Z."/>
        </authorList>
    </citation>
    <scope>NUCLEOTIDE SEQUENCE</scope>
    <source>
        <strain evidence="15">CBS107.38</strain>
    </source>
</reference>
<dbReference type="InterPro" id="IPR039632">
    <property type="entry name" value="TMEM42"/>
</dbReference>
<evidence type="ECO:0000256" key="2">
    <source>
        <dbReference type="ARBA" id="ARBA00007675"/>
    </source>
</evidence>
<proteinExistence type="inferred from homology"/>
<keyword evidence="5" id="KW-0804">Transcription</keyword>
<dbReference type="GO" id="GO:1990904">
    <property type="term" value="C:ribonucleoprotein complex"/>
    <property type="evidence" value="ECO:0007669"/>
    <property type="project" value="UniProtKB-KW"/>
</dbReference>
<dbReference type="InterPro" id="IPR009088">
    <property type="entry name" value="TFIIA_b-brl"/>
</dbReference>
<feature type="compositionally biased region" description="Basic residues" evidence="11">
    <location>
        <begin position="461"/>
        <end position="475"/>
    </location>
</feature>
<dbReference type="Gene3D" id="2.30.18.10">
    <property type="entry name" value="Transcription factor IIA (TFIIA), beta-barrel domain"/>
    <property type="match status" value="1"/>
</dbReference>
<evidence type="ECO:0000256" key="6">
    <source>
        <dbReference type="ARBA" id="ARBA00023242"/>
    </source>
</evidence>
<evidence type="ECO:0000256" key="4">
    <source>
        <dbReference type="ARBA" id="ARBA00023015"/>
    </source>
</evidence>
<dbReference type="EMBL" id="JAAABM010000020">
    <property type="protein sequence ID" value="KAF7671689.1"/>
    <property type="molecule type" value="Genomic_DNA"/>
</dbReference>
<keyword evidence="6" id="KW-0539">Nucleus</keyword>
<comment type="function">
    <text evidence="7">TFIIA is a component of the transcription machinery of RNA polymerase II and plays an important role in transcriptional activation. TFIIA in a complex with TBP mediates transcriptional activity.</text>
</comment>
<dbReference type="CDD" id="cd10145">
    <property type="entry name" value="TFIIA_gamma_N"/>
    <property type="match status" value="1"/>
</dbReference>
<comment type="similarity">
    <text evidence="2">Belongs to the TFIIA subunit 2 family.</text>
</comment>
<evidence type="ECO:0000256" key="11">
    <source>
        <dbReference type="SAM" id="MobiDB-lite"/>
    </source>
</evidence>
<feature type="transmembrane region" description="Helical" evidence="12">
    <location>
        <begin position="209"/>
        <end position="231"/>
    </location>
</feature>
<feature type="region of interest" description="Disordered" evidence="11">
    <location>
        <begin position="295"/>
        <end position="326"/>
    </location>
</feature>
<evidence type="ECO:0000256" key="5">
    <source>
        <dbReference type="ARBA" id="ARBA00023163"/>
    </source>
</evidence>
<keyword evidence="12" id="KW-0812">Transmembrane</keyword>
<evidence type="ECO:0000256" key="12">
    <source>
        <dbReference type="SAM" id="Phobius"/>
    </source>
</evidence>
<dbReference type="SUPFAM" id="SSF50784">
    <property type="entry name" value="Transcription factor IIA (TFIIA), beta-barrel domain"/>
    <property type="match status" value="1"/>
</dbReference>
<evidence type="ECO:0000256" key="8">
    <source>
        <dbReference type="ARBA" id="ARBA00029848"/>
    </source>
</evidence>
<dbReference type="Proteomes" id="UP000596902">
    <property type="component" value="Unassembled WGS sequence"/>
</dbReference>
<evidence type="ECO:0000256" key="7">
    <source>
        <dbReference type="ARBA" id="ARBA00024733"/>
    </source>
</evidence>
<gene>
    <name evidence="15" type="ORF">GT037_010211</name>
</gene>
<dbReference type="InterPro" id="IPR015871">
    <property type="entry name" value="TFIIA_gsu_C"/>
</dbReference>
<name>A0A8H7EBP6_9PLEO</name>
<keyword evidence="15" id="KW-0687">Ribonucleoprotein</keyword>
<dbReference type="CDD" id="cd10014">
    <property type="entry name" value="TFIIA_gamma_C"/>
    <property type="match status" value="1"/>
</dbReference>
<dbReference type="GO" id="GO:0006367">
    <property type="term" value="P:transcription initiation at RNA polymerase II promoter"/>
    <property type="evidence" value="ECO:0007669"/>
    <property type="project" value="InterPro"/>
</dbReference>
<comment type="subunit">
    <text evidence="10">TFIIA is a heterodimer composed of the large TOA1 and the small TOA2 subunits.</text>
</comment>
<dbReference type="AlphaFoldDB" id="A0A8H7EBP6"/>
<evidence type="ECO:0000313" key="16">
    <source>
        <dbReference type="Proteomes" id="UP000596902"/>
    </source>
</evidence>
<dbReference type="Gene3D" id="1.10.287.190">
    <property type="entry name" value="Transcription factor IIA gamma subunit, alpha-helical domain"/>
    <property type="match status" value="1"/>
</dbReference>
<dbReference type="InterPro" id="IPR015872">
    <property type="entry name" value="TFIIA_gsu_N"/>
</dbReference>
<evidence type="ECO:0000256" key="10">
    <source>
        <dbReference type="ARBA" id="ARBA00063181"/>
    </source>
</evidence>
<feature type="transmembrane region" description="Helical" evidence="12">
    <location>
        <begin position="160"/>
        <end position="179"/>
    </location>
</feature>
<dbReference type="GeneID" id="62208436"/>
<keyword evidence="12" id="KW-1133">Transmembrane helix</keyword>
<dbReference type="SUPFAM" id="SSF47396">
    <property type="entry name" value="Transcription factor IIA (TFIIA), alpha-helical domain"/>
    <property type="match status" value="1"/>
</dbReference>
<feature type="transmembrane region" description="Helical" evidence="12">
    <location>
        <begin position="269"/>
        <end position="287"/>
    </location>
</feature>
<evidence type="ECO:0000256" key="3">
    <source>
        <dbReference type="ARBA" id="ARBA00019928"/>
    </source>
</evidence>
<reference evidence="15" key="1">
    <citation type="submission" date="2020-01" db="EMBL/GenBank/DDBJ databases">
        <authorList>
            <person name="Feng Z.H.Z."/>
        </authorList>
    </citation>
    <scope>NUCLEOTIDE SEQUENCE</scope>
    <source>
        <strain evidence="15">CBS107.38</strain>
    </source>
</reference>
<dbReference type="SUPFAM" id="SSF103481">
    <property type="entry name" value="Multidrug resistance efflux transporter EmrE"/>
    <property type="match status" value="1"/>
</dbReference>
<dbReference type="PANTHER" id="PTHR31965">
    <property type="entry name" value="TRANSMEMBRANE PROTEIN 42"/>
    <property type="match status" value="1"/>
</dbReference>
<feature type="transmembrane region" description="Helical" evidence="12">
    <location>
        <begin position="243"/>
        <end position="263"/>
    </location>
</feature>
<dbReference type="RefSeq" id="XP_038782054.1">
    <property type="nucleotide sequence ID" value="XM_038935258.1"/>
</dbReference>
<feature type="compositionally biased region" description="Basic and acidic residues" evidence="11">
    <location>
        <begin position="494"/>
        <end position="525"/>
    </location>
</feature>
<dbReference type="InterPro" id="IPR009083">
    <property type="entry name" value="TFIIA_a-hlx"/>
</dbReference>
<evidence type="ECO:0000259" key="13">
    <source>
        <dbReference type="Pfam" id="PF02268"/>
    </source>
</evidence>
<dbReference type="PANTHER" id="PTHR31965:SF1">
    <property type="entry name" value="TRANSMEMBRANE PROTEIN 42"/>
    <property type="match status" value="1"/>
</dbReference>
<dbReference type="FunFam" id="2.30.18.10:FF:000003">
    <property type="entry name" value="Transcription initiation factor IIA subunit 2"/>
    <property type="match status" value="1"/>
</dbReference>
<feature type="region of interest" description="Disordered" evidence="11">
    <location>
        <begin position="454"/>
        <end position="533"/>
    </location>
</feature>
<comment type="subcellular location">
    <subcellularLocation>
        <location evidence="1">Nucleus</location>
    </subcellularLocation>
</comment>
<dbReference type="InterPro" id="IPR037185">
    <property type="entry name" value="EmrE-like"/>
</dbReference>
<evidence type="ECO:0000259" key="14">
    <source>
        <dbReference type="Pfam" id="PF02751"/>
    </source>
</evidence>
<keyword evidence="12" id="KW-0472">Membrane</keyword>
<sequence length="533" mass="58975">MHLGRRNKPRRASAGQLSNRLRAPVTLPAQASPTPDHQLVANTSTMATDNTKYYELYRRSSLGGSLTDTLDNLITERRIEPQLAMKILLNFDKAVADVLSEKVKSRLTFKGHLDTYRFCDDVWTFIIKDINFKLDNTHQVHADRVKITAATMSLPQTKSAWLMLAITSGACAACNGVFAKLTTTELTASWSSSIALAFGLSASNKIVEYAIRGLFFGMNLLFNAIMWGLFTRALTLASSTVRVSIINTSANFIVTAVLGFIIFNESLPGLWWLGAAMLVAGSVIIGMREETEKKSVVATTGEAPLLDRDGDANAEGFRDDDDEDEDRVELNSVKNTGGDSSDEDGVLNCGLPVPIPIPATAVLWPQKHPGYQPFPIFNGYTQAYEYHATPPPYSTQTQGAASWHPQQDNHVSYTVNPNEPFADQFIELQGVRNGYVPGQNTWYHYGNGNYINNYNNDVPKKSTKKNKRKKNSRFNKVRDRAVEQMGESATQAEPKPKNETKKQKAEQQNEPKNKTKIKADVESEAKVTSIIGG</sequence>
<accession>A0A8H7EBP6</accession>
<dbReference type="GO" id="GO:0005672">
    <property type="term" value="C:transcription factor TFIIA complex"/>
    <property type="evidence" value="ECO:0007669"/>
    <property type="project" value="InterPro"/>
</dbReference>
<dbReference type="FunFam" id="1.10.287.190:FF:000001">
    <property type="entry name" value="Transcription initiation factor IIA subunit 2"/>
    <property type="match status" value="1"/>
</dbReference>
<evidence type="ECO:0000256" key="9">
    <source>
        <dbReference type="ARBA" id="ARBA00032215"/>
    </source>
</evidence>
<feature type="domain" description="Transcription initiation factor IIA gamma subunit C-terminal" evidence="14">
    <location>
        <begin position="110"/>
        <end position="149"/>
    </location>
</feature>